<dbReference type="GO" id="GO:0016094">
    <property type="term" value="P:polyprenol biosynthetic process"/>
    <property type="evidence" value="ECO:0007669"/>
    <property type="project" value="TreeGrafter"/>
</dbReference>
<dbReference type="PROSITE" id="PS01066">
    <property type="entry name" value="UPP_SYNTHASE"/>
    <property type="match status" value="1"/>
</dbReference>
<dbReference type="PANTHER" id="PTHR10291">
    <property type="entry name" value="DEHYDRODOLICHYL DIPHOSPHATE SYNTHASE FAMILY MEMBER"/>
    <property type="match status" value="1"/>
</dbReference>
<evidence type="ECO:0000256" key="2">
    <source>
        <dbReference type="RuleBase" id="RU363018"/>
    </source>
</evidence>
<dbReference type="EC" id="2.5.1.-" evidence="2"/>
<dbReference type="GO" id="GO:0000287">
    <property type="term" value="F:magnesium ion binding"/>
    <property type="evidence" value="ECO:0007669"/>
    <property type="project" value="UniProtKB-ARBA"/>
</dbReference>
<dbReference type="NCBIfam" id="TIGR00055">
    <property type="entry name" value="uppS"/>
    <property type="match status" value="1"/>
</dbReference>
<dbReference type="GO" id="GO:0009570">
    <property type="term" value="C:chloroplast stroma"/>
    <property type="evidence" value="ECO:0007669"/>
    <property type="project" value="TreeGrafter"/>
</dbReference>
<dbReference type="Gene3D" id="3.40.1180.10">
    <property type="entry name" value="Decaprenyl diphosphate synthase-like"/>
    <property type="match status" value="2"/>
</dbReference>
<protein>
    <recommendedName>
        <fullName evidence="2">Alkyl transferase</fullName>
        <ecNumber evidence="2">2.5.1.-</ecNumber>
    </recommendedName>
</protein>
<dbReference type="PANTHER" id="PTHR10291:SF45">
    <property type="entry name" value="ALKYL TRANSFERASE"/>
    <property type="match status" value="1"/>
</dbReference>
<dbReference type="CDD" id="cd00475">
    <property type="entry name" value="Cis_IPPS"/>
    <property type="match status" value="1"/>
</dbReference>
<proteinExistence type="inferred from homology"/>
<dbReference type="SUPFAM" id="SSF64005">
    <property type="entry name" value="Undecaprenyl diphosphate synthase"/>
    <property type="match status" value="1"/>
</dbReference>
<dbReference type="InterPro" id="IPR036424">
    <property type="entry name" value="UPP_synth-like_sf"/>
</dbReference>
<evidence type="ECO:0000313" key="4">
    <source>
        <dbReference type="Proteomes" id="UP000826271"/>
    </source>
</evidence>
<dbReference type="GO" id="GO:0045547">
    <property type="term" value="F:ditrans,polycis-polyprenyl diphosphate synthase [(2E,6E)-farnesyl diphosphate specific] activity"/>
    <property type="evidence" value="ECO:0007669"/>
    <property type="project" value="TreeGrafter"/>
</dbReference>
<accession>A0AAV6WIF3</accession>
<comment type="similarity">
    <text evidence="2">Belongs to the UPP synthase family.</text>
</comment>
<dbReference type="GO" id="GO:0009668">
    <property type="term" value="P:plastid membrane organization"/>
    <property type="evidence" value="ECO:0007669"/>
    <property type="project" value="TreeGrafter"/>
</dbReference>
<dbReference type="HAMAP" id="MF_01139">
    <property type="entry name" value="ISPT"/>
    <property type="match status" value="1"/>
</dbReference>
<dbReference type="InterPro" id="IPR001441">
    <property type="entry name" value="UPP_synth-like"/>
</dbReference>
<reference evidence="3" key="1">
    <citation type="submission" date="2019-10" db="EMBL/GenBank/DDBJ databases">
        <authorList>
            <person name="Zhang R."/>
            <person name="Pan Y."/>
            <person name="Wang J."/>
            <person name="Ma R."/>
            <person name="Yu S."/>
        </authorList>
    </citation>
    <scope>NUCLEOTIDE SEQUENCE</scope>
    <source>
        <strain evidence="3">LA-IB0</strain>
        <tissue evidence="3">Leaf</tissue>
    </source>
</reference>
<comment type="caution">
    <text evidence="3">The sequence shown here is derived from an EMBL/GenBank/DDBJ whole genome shotgun (WGS) entry which is preliminary data.</text>
</comment>
<dbReference type="Proteomes" id="UP000826271">
    <property type="component" value="Unassembled WGS sequence"/>
</dbReference>
<evidence type="ECO:0000256" key="1">
    <source>
        <dbReference type="ARBA" id="ARBA00022679"/>
    </source>
</evidence>
<keyword evidence="4" id="KW-1185">Reference proteome</keyword>
<keyword evidence="1 2" id="KW-0808">Transferase</keyword>
<dbReference type="InterPro" id="IPR018520">
    <property type="entry name" value="UPP_synth-like_CS"/>
</dbReference>
<gene>
    <name evidence="3" type="ORF">BUALT_Bualt16G0001700</name>
</gene>
<dbReference type="GO" id="GO:0009409">
    <property type="term" value="P:response to cold"/>
    <property type="evidence" value="ECO:0007669"/>
    <property type="project" value="TreeGrafter"/>
</dbReference>
<organism evidence="3 4">
    <name type="scientific">Buddleja alternifolia</name>
    <dbReference type="NCBI Taxonomy" id="168488"/>
    <lineage>
        <taxon>Eukaryota</taxon>
        <taxon>Viridiplantae</taxon>
        <taxon>Streptophyta</taxon>
        <taxon>Embryophyta</taxon>
        <taxon>Tracheophyta</taxon>
        <taxon>Spermatophyta</taxon>
        <taxon>Magnoliopsida</taxon>
        <taxon>eudicotyledons</taxon>
        <taxon>Gunneridae</taxon>
        <taxon>Pentapetalae</taxon>
        <taxon>asterids</taxon>
        <taxon>lamiids</taxon>
        <taxon>Lamiales</taxon>
        <taxon>Scrophulariaceae</taxon>
        <taxon>Buddlejeae</taxon>
        <taxon>Buddleja</taxon>
    </lineage>
</organism>
<evidence type="ECO:0000313" key="3">
    <source>
        <dbReference type="EMBL" id="KAG8366765.1"/>
    </source>
</evidence>
<dbReference type="Pfam" id="PF01255">
    <property type="entry name" value="Prenyltransf"/>
    <property type="match status" value="1"/>
</dbReference>
<name>A0AAV6WIF3_9LAMI</name>
<sequence>MLSLQLRVSYPNHINKPLYSSTHDYISTGITKFPHFSNPNSSVLKFYNLGRGSKSCAAKQKNDDDEINVQLPQVLKPELMPKHVAVIMGGNRRWAMNRGLPVQLGHRAGVKALKQLVISCKKFGVQVVSVFVFSTENWIRPKNEVEFVMSLFEEVAQSEAKELMENDVRIKIVGNRSGLPESLEKLATKRIARKIKDGALEVEDIDERLLEQHLETNGIEFSNPDLLIRTSGELRLSNYMLWQLAYTELLFLNKLFPDFNEVDLVEALAAFQQRQRRYGGYKYSNMRPN</sequence>
<dbReference type="AlphaFoldDB" id="A0AAV6WIF3"/>
<dbReference type="EMBL" id="WHWC01000016">
    <property type="protein sequence ID" value="KAG8366765.1"/>
    <property type="molecule type" value="Genomic_DNA"/>
</dbReference>